<keyword evidence="2" id="KW-1185">Reference proteome</keyword>
<evidence type="ECO:0000313" key="2">
    <source>
        <dbReference type="Proteomes" id="UP001327560"/>
    </source>
</evidence>
<dbReference type="PANTHER" id="PTHR33647:SF5">
    <property type="entry name" value="OS01G0793900 PROTEIN"/>
    <property type="match status" value="1"/>
</dbReference>
<organism evidence="1 2">
    <name type="scientific">Canna indica</name>
    <name type="common">Indian-shot</name>
    <dbReference type="NCBI Taxonomy" id="4628"/>
    <lineage>
        <taxon>Eukaryota</taxon>
        <taxon>Viridiplantae</taxon>
        <taxon>Streptophyta</taxon>
        <taxon>Embryophyta</taxon>
        <taxon>Tracheophyta</taxon>
        <taxon>Spermatophyta</taxon>
        <taxon>Magnoliopsida</taxon>
        <taxon>Liliopsida</taxon>
        <taxon>Zingiberales</taxon>
        <taxon>Cannaceae</taxon>
        <taxon>Canna</taxon>
    </lineage>
</organism>
<proteinExistence type="predicted"/>
<accession>A0AAQ3L1C4</accession>
<dbReference type="EMBL" id="CP136896">
    <property type="protein sequence ID" value="WOL15152.1"/>
    <property type="molecule type" value="Genomic_DNA"/>
</dbReference>
<dbReference type="PANTHER" id="PTHR33647">
    <property type="entry name" value="OS01G0793900 PROTEIN"/>
    <property type="match status" value="1"/>
</dbReference>
<protein>
    <submittedName>
        <fullName evidence="1">Uncharacterized protein</fullName>
    </submittedName>
</protein>
<dbReference type="AlphaFoldDB" id="A0AAQ3L1C4"/>
<evidence type="ECO:0000313" key="1">
    <source>
        <dbReference type="EMBL" id="WOL15152.1"/>
    </source>
</evidence>
<reference evidence="1 2" key="1">
    <citation type="submission" date="2023-10" db="EMBL/GenBank/DDBJ databases">
        <title>Chromosome-scale genome assembly provides insights into flower coloration mechanisms of Canna indica.</title>
        <authorList>
            <person name="Li C."/>
        </authorList>
    </citation>
    <scope>NUCLEOTIDE SEQUENCE [LARGE SCALE GENOMIC DNA]</scope>
    <source>
        <tissue evidence="1">Flower</tissue>
    </source>
</reference>
<dbReference type="Proteomes" id="UP001327560">
    <property type="component" value="Chromosome 7"/>
</dbReference>
<name>A0AAQ3L1C4_9LILI</name>
<sequence>MGNCMDLRKPVAWVDDDDFWGAMGQNERITYHGKKTKDPVLEEKRGGGAGSRKEIKIKISKKQLEELLLQRAEDGKELAPQQVLADLLSMGEFMRLRDVHEYHDVHFWRPKLQTIPE</sequence>
<gene>
    <name evidence="1" type="ORF">Cni_G23933</name>
</gene>